<dbReference type="Proteomes" id="UP000181962">
    <property type="component" value="Chromosome"/>
</dbReference>
<dbReference type="OrthoDB" id="8235823at2"/>
<dbReference type="SUPFAM" id="SSF50346">
    <property type="entry name" value="PRC-barrel domain"/>
    <property type="match status" value="1"/>
</dbReference>
<dbReference type="RefSeq" id="WP_081369183.1">
    <property type="nucleotide sequence ID" value="NZ_CP017637.1"/>
</dbReference>
<evidence type="ECO:0000313" key="3">
    <source>
        <dbReference type="Proteomes" id="UP000181962"/>
    </source>
</evidence>
<organism evidence="2 3">
    <name type="scientific">Bradyrhizobium japonicum</name>
    <dbReference type="NCBI Taxonomy" id="375"/>
    <lineage>
        <taxon>Bacteria</taxon>
        <taxon>Pseudomonadati</taxon>
        <taxon>Pseudomonadota</taxon>
        <taxon>Alphaproteobacteria</taxon>
        <taxon>Hyphomicrobiales</taxon>
        <taxon>Nitrobacteraceae</taxon>
        <taxon>Bradyrhizobium</taxon>
    </lineage>
</organism>
<evidence type="ECO:0000313" key="2">
    <source>
        <dbReference type="EMBL" id="APG09780.1"/>
    </source>
</evidence>
<evidence type="ECO:0008006" key="4">
    <source>
        <dbReference type="Google" id="ProtNLM"/>
    </source>
</evidence>
<dbReference type="Gene3D" id="2.30.30.240">
    <property type="entry name" value="PRC-barrel domain"/>
    <property type="match status" value="1"/>
</dbReference>
<proteinExistence type="predicted"/>
<gene>
    <name evidence="2" type="ORF">BKD09_15685</name>
</gene>
<protein>
    <recommendedName>
        <fullName evidence="4">PRC-barrel domain-containing protein</fullName>
    </recommendedName>
</protein>
<dbReference type="AlphaFoldDB" id="A0A1L3F8Y7"/>
<keyword evidence="1" id="KW-0732">Signal</keyword>
<name>A0A1L3F8Y7_BRAJP</name>
<evidence type="ECO:0000256" key="1">
    <source>
        <dbReference type="SAM" id="SignalP"/>
    </source>
</evidence>
<dbReference type="EMBL" id="CP017637">
    <property type="protein sequence ID" value="APG09780.1"/>
    <property type="molecule type" value="Genomic_DNA"/>
</dbReference>
<feature type="chain" id="PRO_5013221996" description="PRC-barrel domain-containing protein" evidence="1">
    <location>
        <begin position="28"/>
        <end position="130"/>
    </location>
</feature>
<reference evidence="2 3" key="1">
    <citation type="submission" date="2016-11" db="EMBL/GenBank/DDBJ databases">
        <title>Complete Genome Sequence of Bradyrhizobium sp. strain J5, an isolated from soybean nodule in Hokkaido.</title>
        <authorList>
            <person name="Kanehara K."/>
        </authorList>
    </citation>
    <scope>NUCLEOTIDE SEQUENCE [LARGE SCALE GENOMIC DNA]</scope>
    <source>
        <strain evidence="2 3">J5</strain>
    </source>
</reference>
<dbReference type="InterPro" id="IPR011033">
    <property type="entry name" value="PRC_barrel-like_sf"/>
</dbReference>
<feature type="signal peptide" evidence="1">
    <location>
        <begin position="1"/>
        <end position="27"/>
    </location>
</feature>
<accession>A0A1L3F8Y7</accession>
<sequence length="130" mass="13882">MNMPHLPLFLVAATLAVVTLSTQIDHAAAQEIGLTPLEATEVAKGYSAEALKFRSVVGDKHESIGRISDFIFGKDGNIYVVVAVDDSTVLLGHLVAIPLRQFKLDDSPNYAVLPGASRTSLAKLPVYVGH</sequence>